<dbReference type="AlphaFoldDB" id="Q489C5"/>
<proteinExistence type="inferred from homology"/>
<dbReference type="EMBL" id="CP000083">
    <property type="protein sequence ID" value="AAZ28046.1"/>
    <property type="molecule type" value="Genomic_DNA"/>
</dbReference>
<evidence type="ECO:0000259" key="4">
    <source>
        <dbReference type="Pfam" id="PF01370"/>
    </source>
</evidence>
<dbReference type="Gene3D" id="3.40.50.720">
    <property type="entry name" value="NAD(P)-binding Rossmann-like Domain"/>
    <property type="match status" value="1"/>
</dbReference>
<evidence type="ECO:0000313" key="6">
    <source>
        <dbReference type="Proteomes" id="UP000000547"/>
    </source>
</evidence>
<dbReference type="Proteomes" id="UP000000547">
    <property type="component" value="Chromosome"/>
</dbReference>
<dbReference type="HOGENOM" id="CLU_007383_6_1_6"/>
<comment type="similarity">
    <text evidence="2">Belongs to the NAD(P)-dependent epimerase/dehydratase family.</text>
</comment>
<reference evidence="5" key="1">
    <citation type="journal article" date="2005" name="Proc. Natl. Acad. Sci. U.S.A.">
        <title>The psychrophilic lifestyle as revealed by the genome sequence of Colwellia psychrerythraea 34H through genomic and proteomic analyses.</title>
        <authorList>
            <person name="Methe B.A."/>
            <person name="Nelson K.E."/>
            <person name="Deming J.W."/>
            <person name="Momen B."/>
            <person name="Melamud E."/>
            <person name="Zhang X."/>
            <person name="Moult J."/>
            <person name="Madupu R."/>
            <person name="Nelson W.C."/>
            <person name="Dodson R.J."/>
            <person name="Brinkac L.M."/>
            <person name="Daugherty S.C."/>
            <person name="Durkin A.S."/>
            <person name="DeBoy R.T."/>
            <person name="Kolonay J.F."/>
            <person name="Sullivan S.A."/>
            <person name="Zhou L."/>
            <person name="Davidsen T.M."/>
            <person name="Wu M."/>
            <person name="Huston A.L."/>
            <person name="Lewis M."/>
            <person name="Weaver B."/>
            <person name="Weidman J.F."/>
            <person name="Khouri H."/>
            <person name="Utterback T.R."/>
            <person name="Feldblyum T.V."/>
            <person name="Fraser C.M."/>
        </authorList>
    </citation>
    <scope>NUCLEOTIDE SEQUENCE [LARGE SCALE GENOMIC DNA]</scope>
    <source>
        <strain evidence="5">34H</strain>
    </source>
</reference>
<evidence type="ECO:0000313" key="5">
    <source>
        <dbReference type="EMBL" id="AAZ28046.1"/>
    </source>
</evidence>
<evidence type="ECO:0000256" key="3">
    <source>
        <dbReference type="SAM" id="MobiDB-lite"/>
    </source>
</evidence>
<dbReference type="SUPFAM" id="SSF51735">
    <property type="entry name" value="NAD(P)-binding Rossmann-fold domains"/>
    <property type="match status" value="1"/>
</dbReference>
<evidence type="ECO:0000256" key="2">
    <source>
        <dbReference type="ARBA" id="ARBA00007637"/>
    </source>
</evidence>
<dbReference type="KEGG" id="cps:CPS_0589"/>
<comment type="pathway">
    <text evidence="1">Bacterial outer membrane biogenesis; LPS O-antigen biosynthesis.</text>
</comment>
<organism evidence="5 6">
    <name type="scientific">Colwellia psychrerythraea (strain 34H / ATCC BAA-681)</name>
    <name type="common">Vibrio psychroerythus</name>
    <dbReference type="NCBI Taxonomy" id="167879"/>
    <lineage>
        <taxon>Bacteria</taxon>
        <taxon>Pseudomonadati</taxon>
        <taxon>Pseudomonadota</taxon>
        <taxon>Gammaproteobacteria</taxon>
        <taxon>Alteromonadales</taxon>
        <taxon>Colwelliaceae</taxon>
        <taxon>Colwellia</taxon>
    </lineage>
</organism>
<dbReference type="RefSeq" id="WP_011041439.1">
    <property type="nucleotide sequence ID" value="NC_003910.7"/>
</dbReference>
<dbReference type="Pfam" id="PF01370">
    <property type="entry name" value="Epimerase"/>
    <property type="match status" value="1"/>
</dbReference>
<dbReference type="InterPro" id="IPR036291">
    <property type="entry name" value="NAD(P)-bd_dom_sf"/>
</dbReference>
<name>Q489C5_COLP3</name>
<protein>
    <submittedName>
        <fullName evidence="5">Sugar epimerase family protein</fullName>
    </submittedName>
</protein>
<feature type="domain" description="NAD-dependent epimerase/dehydratase" evidence="4">
    <location>
        <begin position="3"/>
        <end position="227"/>
    </location>
</feature>
<evidence type="ECO:0000256" key="1">
    <source>
        <dbReference type="ARBA" id="ARBA00005125"/>
    </source>
</evidence>
<gene>
    <name evidence="5" type="ordered locus">CPS_0589</name>
</gene>
<dbReference type="CDD" id="cd05232">
    <property type="entry name" value="UDP_G4E_4_SDR_e"/>
    <property type="match status" value="1"/>
</dbReference>
<dbReference type="InterPro" id="IPR001509">
    <property type="entry name" value="Epimerase_deHydtase"/>
</dbReference>
<sequence length="321" mass="34690">MKIAITGATGFLGKPLTKELSERFCDDSIAPILRNLSQEFNNVNCIVVGDIGPMTDWSNKLEDIGCVIHCAARVHVMNEKNEDPLDAFREVNVRGTLVFAKAAAKSGVKRFIFVSSIKVNGESTTSKKPYKNSDEPSPKDPYGISKSEAEAGLKLIADETGMEVVIIRPPLVYGPGVKANFAAMLKFASTGIPLPFGCISHNKRSMVYVENLISLIVECIDNPNAANNTFLVSDDNDLSTKEFVNGLSAGLGKSGLMLPVPNALFSIAGKVLGKSAVIDRLCGSLQVDINHTKDTLSWQPPYSVVEGFAATARYFKDQRSN</sequence>
<feature type="region of interest" description="Disordered" evidence="3">
    <location>
        <begin position="122"/>
        <end position="144"/>
    </location>
</feature>
<dbReference type="PANTHER" id="PTHR43000">
    <property type="entry name" value="DTDP-D-GLUCOSE 4,6-DEHYDRATASE-RELATED"/>
    <property type="match status" value="1"/>
</dbReference>
<accession>Q489C5</accession>
<dbReference type="STRING" id="167879.CPS_0589"/>